<dbReference type="AlphaFoldDB" id="A0A6A4JT98"/>
<proteinExistence type="inferred from homology"/>
<dbReference type="InterPro" id="IPR033369">
    <property type="entry name" value="C19orf12"/>
</dbReference>
<dbReference type="PANTHER" id="PTHR31493">
    <property type="entry name" value="NAZO FAMILY MEMBER"/>
    <property type="match status" value="1"/>
</dbReference>
<comment type="caution">
    <text evidence="2">The sequence shown here is derived from an EMBL/GenBank/DDBJ whole genome shotgun (WGS) entry which is preliminary data.</text>
</comment>
<dbReference type="Pfam" id="PF20721">
    <property type="entry name" value="C19orf12"/>
    <property type="match status" value="1"/>
</dbReference>
<reference evidence="2" key="1">
    <citation type="journal article" date="2021" name="Mol. Ecol. Resour.">
        <title>Apolygus lucorum genome provides insights into omnivorousness and mesophyll feeding.</title>
        <authorList>
            <person name="Liu Y."/>
            <person name="Liu H."/>
            <person name="Wang H."/>
            <person name="Huang T."/>
            <person name="Liu B."/>
            <person name="Yang B."/>
            <person name="Yin L."/>
            <person name="Li B."/>
            <person name="Zhang Y."/>
            <person name="Zhang S."/>
            <person name="Jiang F."/>
            <person name="Zhang X."/>
            <person name="Ren Y."/>
            <person name="Wang B."/>
            <person name="Wang S."/>
            <person name="Lu Y."/>
            <person name="Wu K."/>
            <person name="Fan W."/>
            <person name="Wang G."/>
        </authorList>
    </citation>
    <scope>NUCLEOTIDE SEQUENCE</scope>
    <source>
        <strain evidence="2">12Hb</strain>
    </source>
</reference>
<dbReference type="Proteomes" id="UP000466442">
    <property type="component" value="Linkage Group LG9"/>
</dbReference>
<evidence type="ECO:0000256" key="1">
    <source>
        <dbReference type="ARBA" id="ARBA00029457"/>
    </source>
</evidence>
<dbReference type="PANTHER" id="PTHR31493:SF1">
    <property type="entry name" value="PROTEIN C19ORF12"/>
    <property type="match status" value="1"/>
</dbReference>
<sequence>MKVTLKYTTAASAFTGFTTMGGGMLAGPFGLAVGAILGGITSFLYTQDKFKSVVEIIRELTPAQKRMLVNHLENAFRDLDVTDVIHITTLAIYNLSSRGMFKMLNYLGATRCKVHT</sequence>
<evidence type="ECO:0000313" key="3">
    <source>
        <dbReference type="Proteomes" id="UP000466442"/>
    </source>
</evidence>
<organism evidence="2 3">
    <name type="scientific">Apolygus lucorum</name>
    <name type="common">Small green plant bug</name>
    <name type="synonym">Lygocoris lucorum</name>
    <dbReference type="NCBI Taxonomy" id="248454"/>
    <lineage>
        <taxon>Eukaryota</taxon>
        <taxon>Metazoa</taxon>
        <taxon>Ecdysozoa</taxon>
        <taxon>Arthropoda</taxon>
        <taxon>Hexapoda</taxon>
        <taxon>Insecta</taxon>
        <taxon>Pterygota</taxon>
        <taxon>Neoptera</taxon>
        <taxon>Paraneoptera</taxon>
        <taxon>Hemiptera</taxon>
        <taxon>Heteroptera</taxon>
        <taxon>Panheteroptera</taxon>
        <taxon>Cimicomorpha</taxon>
        <taxon>Miridae</taxon>
        <taxon>Mirini</taxon>
        <taxon>Apolygus</taxon>
    </lineage>
</organism>
<name>A0A6A4JT98_APOLU</name>
<protein>
    <submittedName>
        <fullName evidence="2">Uncharacterized protein</fullName>
    </submittedName>
</protein>
<dbReference type="EMBL" id="WIXP02000009">
    <property type="protein sequence ID" value="KAF6205507.1"/>
    <property type="molecule type" value="Genomic_DNA"/>
</dbReference>
<evidence type="ECO:0000313" key="2">
    <source>
        <dbReference type="EMBL" id="KAF6205507.1"/>
    </source>
</evidence>
<dbReference type="OrthoDB" id="5976774at2759"/>
<comment type="similarity">
    <text evidence="1">Belongs to the C19orf12 family.</text>
</comment>
<keyword evidence="3" id="KW-1185">Reference proteome</keyword>
<accession>A0A6A4JT98</accession>
<gene>
    <name evidence="2" type="ORF">GE061_019680</name>
</gene>